<accession>A0AAD9GFU3</accession>
<proteinExistence type="predicted"/>
<reference evidence="2" key="1">
    <citation type="journal article" date="2014" name="Nucleic Acids Res.">
        <title>The evolutionary dynamics of variant antigen genes in Babesia reveal a history of genomic innovation underlying host-parasite interaction.</title>
        <authorList>
            <person name="Jackson A.P."/>
            <person name="Otto T.D."/>
            <person name="Darby A."/>
            <person name="Ramaprasad A."/>
            <person name="Xia D."/>
            <person name="Echaide I.E."/>
            <person name="Farber M."/>
            <person name="Gahlot S."/>
            <person name="Gamble J."/>
            <person name="Gupta D."/>
            <person name="Gupta Y."/>
            <person name="Jackson L."/>
            <person name="Malandrin L."/>
            <person name="Malas T.B."/>
            <person name="Moussa E."/>
            <person name="Nair M."/>
            <person name="Reid A.J."/>
            <person name="Sanders M."/>
            <person name="Sharma J."/>
            <person name="Tracey A."/>
            <person name="Quail M.A."/>
            <person name="Weir W."/>
            <person name="Wastling J.M."/>
            <person name="Hall N."/>
            <person name="Willadsen P."/>
            <person name="Lingelbach K."/>
            <person name="Shiels B."/>
            <person name="Tait A."/>
            <person name="Berriman M."/>
            <person name="Allred D.R."/>
            <person name="Pain A."/>
        </authorList>
    </citation>
    <scope>NUCLEOTIDE SEQUENCE</scope>
    <source>
        <strain evidence="2">1802A</strain>
    </source>
</reference>
<dbReference type="Proteomes" id="UP001195914">
    <property type="component" value="Unassembled WGS sequence"/>
</dbReference>
<dbReference type="EMBL" id="JAHBMH010000033">
    <property type="protein sequence ID" value="KAK1937676.1"/>
    <property type="molecule type" value="Genomic_DNA"/>
</dbReference>
<name>A0AAD9GFU3_BABDI</name>
<evidence type="ECO:0000313" key="3">
    <source>
        <dbReference type="Proteomes" id="UP001195914"/>
    </source>
</evidence>
<dbReference type="Pfam" id="PF23533">
    <property type="entry name" value="Microp_apicomplexa_19"/>
    <property type="match status" value="1"/>
</dbReference>
<dbReference type="AlphaFoldDB" id="A0AAD9GFU3"/>
<sequence>MSRFGKFIRSQCLADPYIQLLHSKRSLRFLQAAKEGGAHMLILGSKYRNDIKIEDIAGTSAHTPVNPTSELITNAPKNYDLILCLDPVLYARHLYNINLPCVAICKIEELYKHRDIPDAFDYIIPLGGNLFDYIRTTSAKMVTGLDFERAKRTETSDPVAENIFIAGKAWEYLTHKVFEGEAGSSFLMAAGAVTIAVLCGRERRAAVLARSLQLGPASSMRTFGHPKYREHIPKNPLLKY</sequence>
<feature type="domain" description="Microprotein" evidence="1">
    <location>
        <begin position="146"/>
        <end position="239"/>
    </location>
</feature>
<keyword evidence="3" id="KW-1185">Reference proteome</keyword>
<dbReference type="InterPro" id="IPR056324">
    <property type="entry name" value="Microp_apicomplexa_19"/>
</dbReference>
<reference evidence="2" key="2">
    <citation type="submission" date="2021-05" db="EMBL/GenBank/DDBJ databases">
        <authorList>
            <person name="Pain A."/>
        </authorList>
    </citation>
    <scope>NUCLEOTIDE SEQUENCE</scope>
    <source>
        <strain evidence="2">1802A</strain>
    </source>
</reference>
<organism evidence="2 3">
    <name type="scientific">Babesia divergens</name>
    <dbReference type="NCBI Taxonomy" id="32595"/>
    <lineage>
        <taxon>Eukaryota</taxon>
        <taxon>Sar</taxon>
        <taxon>Alveolata</taxon>
        <taxon>Apicomplexa</taxon>
        <taxon>Aconoidasida</taxon>
        <taxon>Piroplasmida</taxon>
        <taxon>Babesiidae</taxon>
        <taxon>Babesia</taxon>
    </lineage>
</organism>
<gene>
    <name evidence="2" type="ORF">X943_003814</name>
</gene>
<comment type="caution">
    <text evidence="2">The sequence shown here is derived from an EMBL/GenBank/DDBJ whole genome shotgun (WGS) entry which is preliminary data.</text>
</comment>
<evidence type="ECO:0000313" key="2">
    <source>
        <dbReference type="EMBL" id="KAK1937676.1"/>
    </source>
</evidence>
<protein>
    <recommendedName>
        <fullName evidence="1">Microprotein domain-containing protein</fullName>
    </recommendedName>
</protein>
<evidence type="ECO:0000259" key="1">
    <source>
        <dbReference type="Pfam" id="PF23533"/>
    </source>
</evidence>